<protein>
    <submittedName>
        <fullName evidence="2">Acryloyl-CoA reductase</fullName>
        <ecNumber evidence="2">1.3.1.95</ecNumber>
    </submittedName>
</protein>
<organism evidence="2 3">
    <name type="scientific">Deferribacter autotrophicus</name>
    <dbReference type="NCBI Taxonomy" id="500465"/>
    <lineage>
        <taxon>Bacteria</taxon>
        <taxon>Pseudomonadati</taxon>
        <taxon>Deferribacterota</taxon>
        <taxon>Deferribacteres</taxon>
        <taxon>Deferribacterales</taxon>
        <taxon>Deferribacteraceae</taxon>
        <taxon>Deferribacter</taxon>
    </lineage>
</organism>
<dbReference type="InterPro" id="IPR020843">
    <property type="entry name" value="ER"/>
</dbReference>
<dbReference type="InterPro" id="IPR013154">
    <property type="entry name" value="ADH-like_N"/>
</dbReference>
<dbReference type="PANTHER" id="PTHR43677:SF1">
    <property type="entry name" value="ACRYLYL-COA REDUCTASE ACUI-RELATED"/>
    <property type="match status" value="1"/>
</dbReference>
<dbReference type="SUPFAM" id="SSF51735">
    <property type="entry name" value="NAD(P)-binding Rossmann-fold domains"/>
    <property type="match status" value="1"/>
</dbReference>
<dbReference type="PANTHER" id="PTHR43677">
    <property type="entry name" value="SHORT-CHAIN DEHYDROGENASE/REDUCTASE"/>
    <property type="match status" value="1"/>
</dbReference>
<dbReference type="Gene3D" id="3.40.50.720">
    <property type="entry name" value="NAD(P)-binding Rossmann-like Domain"/>
    <property type="match status" value="1"/>
</dbReference>
<feature type="domain" description="Enoyl reductase (ER)" evidence="1">
    <location>
        <begin position="13"/>
        <end position="255"/>
    </location>
</feature>
<accession>A0A5A8F107</accession>
<dbReference type="CDD" id="cd05280">
    <property type="entry name" value="MDR_yhdh_yhfp"/>
    <property type="match status" value="1"/>
</dbReference>
<dbReference type="EC" id="1.3.1.95" evidence="2"/>
<evidence type="ECO:0000313" key="3">
    <source>
        <dbReference type="Proteomes" id="UP000322876"/>
    </source>
</evidence>
<dbReference type="Pfam" id="PF08240">
    <property type="entry name" value="ADH_N"/>
    <property type="match status" value="1"/>
</dbReference>
<dbReference type="OrthoDB" id="9782155at2"/>
<dbReference type="EMBL" id="VFJB01000008">
    <property type="protein sequence ID" value="KAA0257339.1"/>
    <property type="molecule type" value="Genomic_DNA"/>
</dbReference>
<evidence type="ECO:0000259" key="1">
    <source>
        <dbReference type="SMART" id="SM00829"/>
    </source>
</evidence>
<reference evidence="2 3" key="1">
    <citation type="submission" date="2019-06" db="EMBL/GenBank/DDBJ databases">
        <title>Genomic insights into carbon and energy metabolism of Deferribacter autotrophicus revealed new metabolic traits in the phylum Deferribacteres.</title>
        <authorList>
            <person name="Slobodkin A.I."/>
            <person name="Slobodkina G.B."/>
            <person name="Allioux M."/>
            <person name="Alain K."/>
            <person name="Jebbar M."/>
            <person name="Shadrin V."/>
            <person name="Kublanov I.V."/>
            <person name="Toshchakov S.V."/>
            <person name="Bonch-Osmolovskaya E.A."/>
        </authorList>
    </citation>
    <scope>NUCLEOTIDE SEQUENCE [LARGE SCALE GENOMIC DNA]</scope>
    <source>
        <strain evidence="2 3">SL50</strain>
    </source>
</reference>
<dbReference type="InterPro" id="IPR013149">
    <property type="entry name" value="ADH-like_C"/>
</dbReference>
<dbReference type="GO" id="GO:0043957">
    <property type="term" value="F:acryloyl-CoA reductase (NADPH) activity"/>
    <property type="evidence" value="ECO:0007669"/>
    <property type="project" value="TreeGrafter"/>
</dbReference>
<name>A0A5A8F107_9BACT</name>
<dbReference type="AlphaFoldDB" id="A0A5A8F107"/>
<dbReference type="InterPro" id="IPR014188">
    <property type="entry name" value="Acrylyl-CoA_reductase_AcuI"/>
</dbReference>
<dbReference type="SUPFAM" id="SSF50129">
    <property type="entry name" value="GroES-like"/>
    <property type="match status" value="1"/>
</dbReference>
<dbReference type="InterPro" id="IPR036291">
    <property type="entry name" value="NAD(P)-bd_dom_sf"/>
</dbReference>
<dbReference type="RefSeq" id="WP_149267012.1">
    <property type="nucleotide sequence ID" value="NZ_VFJB01000008.1"/>
</dbReference>
<comment type="caution">
    <text evidence="2">The sequence shown here is derived from an EMBL/GenBank/DDBJ whole genome shotgun (WGS) entry which is preliminary data.</text>
</comment>
<dbReference type="Proteomes" id="UP000322876">
    <property type="component" value="Unassembled WGS sequence"/>
</dbReference>
<keyword evidence="2" id="KW-0560">Oxidoreductase</keyword>
<dbReference type="Pfam" id="PF00107">
    <property type="entry name" value="ADH_zinc_N"/>
    <property type="match status" value="1"/>
</dbReference>
<evidence type="ECO:0000313" key="2">
    <source>
        <dbReference type="EMBL" id="KAA0257339.1"/>
    </source>
</evidence>
<proteinExistence type="predicted"/>
<dbReference type="SMART" id="SM00829">
    <property type="entry name" value="PKS_ER"/>
    <property type="match status" value="1"/>
</dbReference>
<dbReference type="Gene3D" id="3.90.180.10">
    <property type="entry name" value="Medium-chain alcohol dehydrogenases, catalytic domain"/>
    <property type="match status" value="1"/>
</dbReference>
<dbReference type="GO" id="GO:0043958">
    <property type="term" value="F:acryloyl-CoA reductase (NADH) activity"/>
    <property type="evidence" value="ECO:0007669"/>
    <property type="project" value="UniProtKB-EC"/>
</dbReference>
<dbReference type="InterPro" id="IPR051397">
    <property type="entry name" value="Zn-ADH-like_protein"/>
</dbReference>
<sequence>MSTFKAMVVYEKGEKFERIIEEKNISDLPDNEVLIRVKYSSLNYKDALSATGHKGVTKNYPHTPGIDAAGIVENSKSDKFKKGDEVIVIGYDLGMNTPGGFGQYISVPANWVVKKPDNLTLKQAMIFGTAGFTAAMSVDKLIKYGTKKGGKILVTGATGGVGSIAVSILAKEGFYTVAATGKLSEENFLKTLGAQEVVNRDDIIDEKRPLLKETWDGVVDTVGGTILSSAIKALKYGCSATSCGLAQSPKLDLTVFPFILRGVNLLGIDSVECSIDFKEYIWNKIAKEWNIEFPEGFYEEVSLEGLNEKIDLILKGKIKGRILVNLEK</sequence>
<dbReference type="NCBIfam" id="TIGR02823">
    <property type="entry name" value="oxido_YhdH"/>
    <property type="match status" value="1"/>
</dbReference>
<dbReference type="InterPro" id="IPR011032">
    <property type="entry name" value="GroES-like_sf"/>
</dbReference>
<keyword evidence="3" id="KW-1185">Reference proteome</keyword>
<gene>
    <name evidence="2" type="ORF">FHQ18_09845</name>
</gene>